<dbReference type="EMBL" id="LAZR01015238">
    <property type="protein sequence ID" value="KKM14047.1"/>
    <property type="molecule type" value="Genomic_DNA"/>
</dbReference>
<name>A0A0F9HG39_9ZZZZ</name>
<sequence>MGKYDKYAKKAQRKKNDYETTKEILRISCSLQMDELAKIIHYKLCEVYTRTGNPKGIEGPLAQLQGFGWKFVEKNKNILFGGWE</sequence>
<evidence type="ECO:0000313" key="1">
    <source>
        <dbReference type="EMBL" id="KKM14047.1"/>
    </source>
</evidence>
<gene>
    <name evidence="1" type="ORF">LCGC14_1710060</name>
</gene>
<accession>A0A0F9HG39</accession>
<reference evidence="1" key="1">
    <citation type="journal article" date="2015" name="Nature">
        <title>Complex archaea that bridge the gap between prokaryotes and eukaryotes.</title>
        <authorList>
            <person name="Spang A."/>
            <person name="Saw J.H."/>
            <person name="Jorgensen S.L."/>
            <person name="Zaremba-Niedzwiedzka K."/>
            <person name="Martijn J."/>
            <person name="Lind A.E."/>
            <person name="van Eijk R."/>
            <person name="Schleper C."/>
            <person name="Guy L."/>
            <person name="Ettema T.J."/>
        </authorList>
    </citation>
    <scope>NUCLEOTIDE SEQUENCE</scope>
</reference>
<dbReference type="AlphaFoldDB" id="A0A0F9HG39"/>
<organism evidence="1">
    <name type="scientific">marine sediment metagenome</name>
    <dbReference type="NCBI Taxonomy" id="412755"/>
    <lineage>
        <taxon>unclassified sequences</taxon>
        <taxon>metagenomes</taxon>
        <taxon>ecological metagenomes</taxon>
    </lineage>
</organism>
<protein>
    <submittedName>
        <fullName evidence="1">Uncharacterized protein</fullName>
    </submittedName>
</protein>
<comment type="caution">
    <text evidence="1">The sequence shown here is derived from an EMBL/GenBank/DDBJ whole genome shotgun (WGS) entry which is preliminary data.</text>
</comment>
<proteinExistence type="predicted"/>